<comment type="subcellular location">
    <subcellularLocation>
        <location evidence="1 8">Cell membrane</location>
        <topology evidence="1 8">Multi-pass membrane protein</topology>
    </subcellularLocation>
</comment>
<feature type="transmembrane region" description="Helical" evidence="8">
    <location>
        <begin position="196"/>
        <end position="215"/>
    </location>
</feature>
<dbReference type="Pfam" id="PF01061">
    <property type="entry name" value="ABC2_membrane"/>
    <property type="match status" value="1"/>
</dbReference>
<evidence type="ECO:0000256" key="1">
    <source>
        <dbReference type="ARBA" id="ARBA00004651"/>
    </source>
</evidence>
<name>A0A840NLQ8_9PSEU</name>
<accession>A0A840NLQ8</accession>
<evidence type="ECO:0000256" key="7">
    <source>
        <dbReference type="ARBA" id="ARBA00023251"/>
    </source>
</evidence>
<dbReference type="Proteomes" id="UP000580474">
    <property type="component" value="Unassembled WGS sequence"/>
</dbReference>
<evidence type="ECO:0000256" key="4">
    <source>
        <dbReference type="ARBA" id="ARBA00022692"/>
    </source>
</evidence>
<dbReference type="PIRSF" id="PIRSF006648">
    <property type="entry name" value="DrrB"/>
    <property type="match status" value="1"/>
</dbReference>
<proteinExistence type="inferred from homology"/>
<keyword evidence="11" id="KW-1185">Reference proteome</keyword>
<feature type="transmembrane region" description="Helical" evidence="8">
    <location>
        <begin position="43"/>
        <end position="63"/>
    </location>
</feature>
<keyword evidence="6 8" id="KW-0472">Membrane</keyword>
<dbReference type="PANTHER" id="PTHR43077:SF8">
    <property type="entry name" value="DOXORUBICIN RESISTANCE ABC TRANSPORTER PERMEASE PROTEIN DRRB"/>
    <property type="match status" value="1"/>
</dbReference>
<protein>
    <recommendedName>
        <fullName evidence="8">Transport permease protein</fullName>
    </recommendedName>
</protein>
<keyword evidence="8" id="KW-0813">Transport</keyword>
<evidence type="ECO:0000256" key="3">
    <source>
        <dbReference type="ARBA" id="ARBA00022475"/>
    </source>
</evidence>
<feature type="transmembrane region" description="Helical" evidence="8">
    <location>
        <begin position="159"/>
        <end position="184"/>
    </location>
</feature>
<keyword evidence="3 8" id="KW-1003">Cell membrane</keyword>
<comment type="caution">
    <text evidence="8">Lacks conserved residue(s) required for the propagation of feature annotation.</text>
</comment>
<reference evidence="10 11" key="1">
    <citation type="submission" date="2020-08" db="EMBL/GenBank/DDBJ databases">
        <title>Sequencing the genomes of 1000 actinobacteria strains.</title>
        <authorList>
            <person name="Klenk H.-P."/>
        </authorList>
    </citation>
    <scope>NUCLEOTIDE SEQUENCE [LARGE SCALE GENOMIC DNA]</scope>
    <source>
        <strain evidence="10 11">DSM 45582</strain>
    </source>
</reference>
<gene>
    <name evidence="10" type="ORF">BJ969_004043</name>
</gene>
<dbReference type="EMBL" id="JACHIV010000001">
    <property type="protein sequence ID" value="MBB5070955.1"/>
    <property type="molecule type" value="Genomic_DNA"/>
</dbReference>
<evidence type="ECO:0000256" key="6">
    <source>
        <dbReference type="ARBA" id="ARBA00023136"/>
    </source>
</evidence>
<evidence type="ECO:0000256" key="8">
    <source>
        <dbReference type="RuleBase" id="RU361157"/>
    </source>
</evidence>
<dbReference type="AlphaFoldDB" id="A0A840NLQ8"/>
<dbReference type="GO" id="GO:0140359">
    <property type="term" value="F:ABC-type transporter activity"/>
    <property type="evidence" value="ECO:0007669"/>
    <property type="project" value="InterPro"/>
</dbReference>
<dbReference type="GO" id="GO:0043190">
    <property type="term" value="C:ATP-binding cassette (ABC) transporter complex"/>
    <property type="evidence" value="ECO:0007669"/>
    <property type="project" value="InterPro"/>
</dbReference>
<dbReference type="InterPro" id="IPR013525">
    <property type="entry name" value="ABC2_TM"/>
</dbReference>
<evidence type="ECO:0000313" key="10">
    <source>
        <dbReference type="EMBL" id="MBB5070955.1"/>
    </source>
</evidence>
<keyword evidence="5 8" id="KW-1133">Transmembrane helix</keyword>
<evidence type="ECO:0000259" key="9">
    <source>
        <dbReference type="PROSITE" id="PS51012"/>
    </source>
</evidence>
<evidence type="ECO:0000313" key="11">
    <source>
        <dbReference type="Proteomes" id="UP000580474"/>
    </source>
</evidence>
<comment type="caution">
    <text evidence="10">The sequence shown here is derived from an EMBL/GenBank/DDBJ whole genome shotgun (WGS) entry which is preliminary data.</text>
</comment>
<dbReference type="GO" id="GO:0046677">
    <property type="term" value="P:response to antibiotic"/>
    <property type="evidence" value="ECO:0007669"/>
    <property type="project" value="UniProtKB-KW"/>
</dbReference>
<evidence type="ECO:0000256" key="5">
    <source>
        <dbReference type="ARBA" id="ARBA00022989"/>
    </source>
</evidence>
<keyword evidence="7" id="KW-0046">Antibiotic resistance</keyword>
<dbReference type="PRINTS" id="PR00164">
    <property type="entry name" value="ABC2TRNSPORT"/>
</dbReference>
<dbReference type="RefSeq" id="WP_184480921.1">
    <property type="nucleotide sequence ID" value="NZ_JACHIV010000001.1"/>
</dbReference>
<feature type="domain" description="ABC transmembrane type-2" evidence="9">
    <location>
        <begin position="43"/>
        <end position="275"/>
    </location>
</feature>
<comment type="similarity">
    <text evidence="2 8">Belongs to the ABC-2 integral membrane protein family.</text>
</comment>
<evidence type="ECO:0000256" key="2">
    <source>
        <dbReference type="ARBA" id="ARBA00007783"/>
    </source>
</evidence>
<feature type="transmembrane region" description="Helical" evidence="8">
    <location>
        <begin position="133"/>
        <end position="153"/>
    </location>
</feature>
<dbReference type="PANTHER" id="PTHR43077">
    <property type="entry name" value="TRANSPORT PERMEASE YVFS-RELATED"/>
    <property type="match status" value="1"/>
</dbReference>
<dbReference type="InterPro" id="IPR000412">
    <property type="entry name" value="ABC_2_transport"/>
</dbReference>
<dbReference type="InterPro" id="IPR047817">
    <property type="entry name" value="ABC2_TM_bact-type"/>
</dbReference>
<dbReference type="PROSITE" id="PS51012">
    <property type="entry name" value="ABC_TM2"/>
    <property type="match status" value="1"/>
</dbReference>
<organism evidence="10 11">
    <name type="scientific">Saccharopolyspora gloriosae</name>
    <dbReference type="NCBI Taxonomy" id="455344"/>
    <lineage>
        <taxon>Bacteria</taxon>
        <taxon>Bacillati</taxon>
        <taxon>Actinomycetota</taxon>
        <taxon>Actinomycetes</taxon>
        <taxon>Pseudonocardiales</taxon>
        <taxon>Pseudonocardiaceae</taxon>
        <taxon>Saccharopolyspora</taxon>
    </lineage>
</organism>
<sequence>MTTTLPLNTGSTNLAPRWNGSSAVTQIVVLTARSLRSFITDPGLVLVGLIQPVMTLFVFTQIFTNFALAADLPAGTEYLDFLMPAVLVNHVVQTSSQTGIGLVEDLRNGIVARLRSLPIMPSSLLLARSTSDLVRSALQVLLILVLAVTVLGYSPQGGIAGMVLSSLLTLGVGSALSWAFLAMGACLRRTEPMQNISILVMVPLMFISSAFVPIAELPDWLEFIARINPLTYAVDASRAVALGLDGTHLVGPSLLVSALVALVSAVVAVRGFRRPL</sequence>
<dbReference type="InterPro" id="IPR051328">
    <property type="entry name" value="T7SS_ABC-Transporter"/>
</dbReference>
<feature type="transmembrane region" description="Helical" evidence="8">
    <location>
        <begin position="254"/>
        <end position="272"/>
    </location>
</feature>
<keyword evidence="4 8" id="KW-0812">Transmembrane</keyword>